<organism evidence="2 3">
    <name type="scientific">Vibrio maritimus</name>
    <dbReference type="NCBI Taxonomy" id="990268"/>
    <lineage>
        <taxon>Bacteria</taxon>
        <taxon>Pseudomonadati</taxon>
        <taxon>Pseudomonadota</taxon>
        <taxon>Gammaproteobacteria</taxon>
        <taxon>Vibrionales</taxon>
        <taxon>Vibrionaceae</taxon>
        <taxon>Vibrio</taxon>
    </lineage>
</organism>
<feature type="domain" description="Glycosyltransferase 2-like" evidence="1">
    <location>
        <begin position="8"/>
        <end position="162"/>
    </location>
</feature>
<keyword evidence="3" id="KW-1185">Reference proteome</keyword>
<dbReference type="GO" id="GO:0044010">
    <property type="term" value="P:single-species biofilm formation"/>
    <property type="evidence" value="ECO:0007669"/>
    <property type="project" value="TreeGrafter"/>
</dbReference>
<reference evidence="2 3" key="2">
    <citation type="submission" date="2014-09" db="EMBL/GenBank/DDBJ databases">
        <authorList>
            <consortium name="NBRP consortium"/>
            <person name="Sawabe T."/>
            <person name="Meirelles P."/>
            <person name="Nakanishi M."/>
            <person name="Sayaka M."/>
            <person name="Hattori M."/>
            <person name="Ohkuma M."/>
        </authorList>
    </citation>
    <scope>NUCLEOTIDE SEQUENCE [LARGE SCALE GENOMIC DNA]</scope>
    <source>
        <strain evidence="3">JCM19235</strain>
    </source>
</reference>
<proteinExistence type="predicted"/>
<dbReference type="InterPro" id="IPR050834">
    <property type="entry name" value="Glycosyltransf_2"/>
</dbReference>
<sequence length="314" mass="36566">MSTKSLVSVVIRTLNEEKHLVELLDAIKNQDESMFNIETVIIDSGSTDNTLSIAERYGCRITHIRKEDFTFGRSLNDGCDFANGEYLVFVSGHCIPVDSQWITNLVKPLINNCSYTYGRQLGRDTTKFSERQLFDKYFPKESRIPQVGFFCNNANSAIRRDAWLAHRFNEELTGCEDMYLAKLLVDSGKRLGYVAEAPVYHIHDETWDKVKIRYEREAIALQQIMPQIHVNFLDMLSYISVGIIKDARRALKQRVFLKELKSIFLFRTSQYYGAYIGNKSHRLLSQSMKYKYFYPRVSDMNVSEKMDHLEKRVK</sequence>
<dbReference type="InterPro" id="IPR001173">
    <property type="entry name" value="Glyco_trans_2-like"/>
</dbReference>
<dbReference type="Gene3D" id="3.90.550.10">
    <property type="entry name" value="Spore Coat Polysaccharide Biosynthesis Protein SpsA, Chain A"/>
    <property type="match status" value="1"/>
</dbReference>
<name>A0A090SRU4_9VIBR</name>
<evidence type="ECO:0000259" key="1">
    <source>
        <dbReference type="Pfam" id="PF00535"/>
    </source>
</evidence>
<evidence type="ECO:0000313" key="2">
    <source>
        <dbReference type="EMBL" id="GAL22067.1"/>
    </source>
</evidence>
<gene>
    <name evidence="2" type="ORF">JCM19235_2761</name>
</gene>
<dbReference type="PANTHER" id="PTHR43685:SF13">
    <property type="entry name" value="O ANTIGEN BIOSYNTHESIS RHAMNOSYLTRANSFERASE RFBN"/>
    <property type="match status" value="1"/>
</dbReference>
<dbReference type="EMBL" id="BBMR01000011">
    <property type="protein sequence ID" value="GAL22067.1"/>
    <property type="molecule type" value="Genomic_DNA"/>
</dbReference>
<evidence type="ECO:0000313" key="3">
    <source>
        <dbReference type="Proteomes" id="UP000029228"/>
    </source>
</evidence>
<reference evidence="2 3" key="1">
    <citation type="submission" date="2014-09" db="EMBL/GenBank/DDBJ databases">
        <title>Vibrio maritimus JCM 19235. (C45) whole genome shotgun sequence.</title>
        <authorList>
            <person name="Sawabe T."/>
            <person name="Meirelles P."/>
            <person name="Nakanishi M."/>
            <person name="Sayaka M."/>
            <person name="Hattori M."/>
            <person name="Ohkuma M."/>
        </authorList>
    </citation>
    <scope>NUCLEOTIDE SEQUENCE [LARGE SCALE GENOMIC DNA]</scope>
    <source>
        <strain evidence="3">JCM19235</strain>
    </source>
</reference>
<dbReference type="STRING" id="990268.JCM19235_2761"/>
<dbReference type="Pfam" id="PF00535">
    <property type="entry name" value="Glycos_transf_2"/>
    <property type="match status" value="1"/>
</dbReference>
<dbReference type="PANTHER" id="PTHR43685">
    <property type="entry name" value="GLYCOSYLTRANSFERASE"/>
    <property type="match status" value="1"/>
</dbReference>
<accession>A0A090SRU4</accession>
<dbReference type="Proteomes" id="UP000029228">
    <property type="component" value="Unassembled WGS sequence"/>
</dbReference>
<dbReference type="InterPro" id="IPR029044">
    <property type="entry name" value="Nucleotide-diphossugar_trans"/>
</dbReference>
<dbReference type="OrthoDB" id="9815923at2"/>
<dbReference type="SUPFAM" id="SSF53448">
    <property type="entry name" value="Nucleotide-diphospho-sugar transferases"/>
    <property type="match status" value="1"/>
</dbReference>
<comment type="caution">
    <text evidence="2">The sequence shown here is derived from an EMBL/GenBank/DDBJ whole genome shotgun (WGS) entry which is preliminary data.</text>
</comment>
<dbReference type="AlphaFoldDB" id="A0A090SRU4"/>
<protein>
    <recommendedName>
        <fullName evidence="1">Glycosyltransferase 2-like domain-containing protein</fullName>
    </recommendedName>
</protein>